<protein>
    <submittedName>
        <fullName evidence="2">Uncharacterized protein</fullName>
    </submittedName>
</protein>
<keyword evidence="3" id="KW-1185">Reference proteome</keyword>
<feature type="non-terminal residue" evidence="2">
    <location>
        <position position="87"/>
    </location>
</feature>
<reference evidence="2" key="1">
    <citation type="submission" date="2024-02" db="EMBL/GenBank/DDBJ databases">
        <authorList>
            <consortium name="ELIXIR-Norway"/>
            <consortium name="Elixir Norway"/>
        </authorList>
    </citation>
    <scope>NUCLEOTIDE SEQUENCE</scope>
</reference>
<organism evidence="2 3">
    <name type="scientific">Sphagnum troendelagicum</name>
    <dbReference type="NCBI Taxonomy" id="128251"/>
    <lineage>
        <taxon>Eukaryota</taxon>
        <taxon>Viridiplantae</taxon>
        <taxon>Streptophyta</taxon>
        <taxon>Embryophyta</taxon>
        <taxon>Bryophyta</taxon>
        <taxon>Sphagnophytina</taxon>
        <taxon>Sphagnopsida</taxon>
        <taxon>Sphagnales</taxon>
        <taxon>Sphagnaceae</taxon>
        <taxon>Sphagnum</taxon>
    </lineage>
</organism>
<feature type="non-terminal residue" evidence="2">
    <location>
        <position position="1"/>
    </location>
</feature>
<sequence length="87" mass="9847">QRTKIMQEDRDCFPNSSCQNLSPHCKNISPSYVPDSSSFCNPVHQSEPNSRQSSRRAKISTNKHARSPSKSREIECLHSPFSMNAQP</sequence>
<dbReference type="EMBL" id="OZ019904">
    <property type="protein sequence ID" value="CAK9198041.1"/>
    <property type="molecule type" value="Genomic_DNA"/>
</dbReference>
<feature type="compositionally biased region" description="Polar residues" evidence="1">
    <location>
        <begin position="36"/>
        <end position="52"/>
    </location>
</feature>
<gene>
    <name evidence="2" type="ORF">CSSPTR1EN2_LOCUS4238</name>
</gene>
<name>A0ABP0TJ64_9BRYO</name>
<feature type="compositionally biased region" description="Basic residues" evidence="1">
    <location>
        <begin position="53"/>
        <end position="69"/>
    </location>
</feature>
<dbReference type="Proteomes" id="UP001497512">
    <property type="component" value="Chromosome 12"/>
</dbReference>
<evidence type="ECO:0000313" key="3">
    <source>
        <dbReference type="Proteomes" id="UP001497512"/>
    </source>
</evidence>
<evidence type="ECO:0000313" key="2">
    <source>
        <dbReference type="EMBL" id="CAK9198041.1"/>
    </source>
</evidence>
<accession>A0ABP0TJ64</accession>
<proteinExistence type="predicted"/>
<evidence type="ECO:0000256" key="1">
    <source>
        <dbReference type="SAM" id="MobiDB-lite"/>
    </source>
</evidence>
<feature type="region of interest" description="Disordered" evidence="1">
    <location>
        <begin position="36"/>
        <end position="87"/>
    </location>
</feature>